<dbReference type="AlphaFoldDB" id="A0A328YHC2"/>
<name>A0A328YHC2_9BURK</name>
<gene>
    <name evidence="2" type="ORF">AX018_107511</name>
</gene>
<evidence type="ECO:0000256" key="1">
    <source>
        <dbReference type="SAM" id="Phobius"/>
    </source>
</evidence>
<proteinExistence type="predicted"/>
<reference evidence="2 3" key="1">
    <citation type="submission" date="2018-06" db="EMBL/GenBank/DDBJ databases">
        <title>Genomic Encyclopedia of Archaeal and Bacterial Type Strains, Phase II (KMG-II): from individual species to whole genera.</title>
        <authorList>
            <person name="Goeker M."/>
        </authorList>
    </citation>
    <scope>NUCLEOTIDE SEQUENCE [LARGE SCALE GENOMIC DNA]</scope>
    <source>
        <strain evidence="2 3">CFPB 3232</strain>
    </source>
</reference>
<protein>
    <recommendedName>
        <fullName evidence="4">Double zinc ribbon protein</fullName>
    </recommendedName>
</protein>
<keyword evidence="1" id="KW-0812">Transmembrane</keyword>
<accession>A0A328YHC2</accession>
<organism evidence="2 3">
    <name type="scientific">Paracidovorax anthurii</name>
    <dbReference type="NCBI Taxonomy" id="78229"/>
    <lineage>
        <taxon>Bacteria</taxon>
        <taxon>Pseudomonadati</taxon>
        <taxon>Pseudomonadota</taxon>
        <taxon>Betaproteobacteria</taxon>
        <taxon>Burkholderiales</taxon>
        <taxon>Comamonadaceae</taxon>
        <taxon>Paracidovorax</taxon>
    </lineage>
</organism>
<keyword evidence="1" id="KW-1133">Transmembrane helix</keyword>
<comment type="caution">
    <text evidence="2">The sequence shown here is derived from an EMBL/GenBank/DDBJ whole genome shotgun (WGS) entry which is preliminary data.</text>
</comment>
<keyword evidence="3" id="KW-1185">Reference proteome</keyword>
<evidence type="ECO:0000313" key="2">
    <source>
        <dbReference type="EMBL" id="RAR72950.1"/>
    </source>
</evidence>
<feature type="transmembrane region" description="Helical" evidence="1">
    <location>
        <begin position="108"/>
        <end position="126"/>
    </location>
</feature>
<feature type="transmembrane region" description="Helical" evidence="1">
    <location>
        <begin position="85"/>
        <end position="102"/>
    </location>
</feature>
<evidence type="ECO:0000313" key="3">
    <source>
        <dbReference type="Proteomes" id="UP000248856"/>
    </source>
</evidence>
<evidence type="ECO:0008006" key="4">
    <source>
        <dbReference type="Google" id="ProtNLM"/>
    </source>
</evidence>
<dbReference type="Proteomes" id="UP000248856">
    <property type="component" value="Unassembled WGS sequence"/>
</dbReference>
<dbReference type="EMBL" id="QLTA01000075">
    <property type="protein sequence ID" value="RAR72950.1"/>
    <property type="molecule type" value="Genomic_DNA"/>
</dbReference>
<keyword evidence="1" id="KW-0472">Membrane</keyword>
<sequence>MTACAGCGRRLAASQAVCPDCDRLLAPPAPDPTHGAYRCPGCAARFDAPVPCPWPENARWFMPQGVRPRCPHCRAFLRDRRWPRVSPWAAGALYALIVLAQFQLRAPQARAVTIGVLAVGLLWLLWRRERGVPREERYALVLPGQD</sequence>